<evidence type="ECO:0000256" key="1">
    <source>
        <dbReference type="SAM" id="Coils"/>
    </source>
</evidence>
<evidence type="ECO:0000313" key="3">
    <source>
        <dbReference type="EMBL" id="MFC0205902.1"/>
    </source>
</evidence>
<keyword evidence="2" id="KW-0732">Signal</keyword>
<dbReference type="Proteomes" id="UP001589798">
    <property type="component" value="Unassembled WGS sequence"/>
</dbReference>
<protein>
    <recommendedName>
        <fullName evidence="5">DUF4168 domain-containing protein</fullName>
    </recommendedName>
</protein>
<dbReference type="EMBL" id="JBHLWK010000021">
    <property type="protein sequence ID" value="MFC0205902.1"/>
    <property type="molecule type" value="Genomic_DNA"/>
</dbReference>
<keyword evidence="4" id="KW-1185">Reference proteome</keyword>
<comment type="caution">
    <text evidence="3">The sequence shown here is derived from an EMBL/GenBank/DDBJ whole genome shotgun (WGS) entry which is preliminary data.</text>
</comment>
<keyword evidence="1" id="KW-0175">Coiled coil</keyword>
<accession>A0ABV6CZS5</accession>
<organism evidence="3 4">
    <name type="scientific">Novosphingobium soli</name>
    <dbReference type="NCBI Taxonomy" id="574956"/>
    <lineage>
        <taxon>Bacteria</taxon>
        <taxon>Pseudomonadati</taxon>
        <taxon>Pseudomonadota</taxon>
        <taxon>Alphaproteobacteria</taxon>
        <taxon>Sphingomonadales</taxon>
        <taxon>Sphingomonadaceae</taxon>
        <taxon>Novosphingobium</taxon>
    </lineage>
</organism>
<feature type="coiled-coil region" evidence="1">
    <location>
        <begin position="42"/>
        <end position="69"/>
    </location>
</feature>
<gene>
    <name evidence="3" type="ORF">ACFFJC_16675</name>
</gene>
<reference evidence="3 4" key="1">
    <citation type="submission" date="2024-09" db="EMBL/GenBank/DDBJ databases">
        <authorList>
            <person name="Sun Q."/>
            <person name="Mori K."/>
        </authorList>
    </citation>
    <scope>NUCLEOTIDE SEQUENCE [LARGE SCALE GENOMIC DNA]</scope>
    <source>
        <strain evidence="3 4">CCM 7706</strain>
    </source>
</reference>
<evidence type="ECO:0008006" key="5">
    <source>
        <dbReference type="Google" id="ProtNLM"/>
    </source>
</evidence>
<evidence type="ECO:0000256" key="2">
    <source>
        <dbReference type="SAM" id="SignalP"/>
    </source>
</evidence>
<dbReference type="RefSeq" id="WP_379488635.1">
    <property type="nucleotide sequence ID" value="NZ_JBHLWK010000021.1"/>
</dbReference>
<evidence type="ECO:0000313" key="4">
    <source>
        <dbReference type="Proteomes" id="UP001589798"/>
    </source>
</evidence>
<proteinExistence type="predicted"/>
<feature type="signal peptide" evidence="2">
    <location>
        <begin position="1"/>
        <end position="26"/>
    </location>
</feature>
<name>A0ABV6CZS5_9SPHN</name>
<sequence>MRKFTKLVAPALVAALGMTAVAPAIAEAAPRHEAARYTPARNASIRSDIQALRSQIDRAAARRTISQREATGLRRDAADVQRLYSQYARGGLSGQETRVLVNRVNKVRVALRLERHDYDGRRG</sequence>
<feature type="chain" id="PRO_5047027240" description="DUF4168 domain-containing protein" evidence="2">
    <location>
        <begin position="27"/>
        <end position="123"/>
    </location>
</feature>